<name>A0A090CYK5_9BACT</name>
<organism evidence="2 3">
    <name type="scientific">Candidatus Criblamydia sequanensis CRIB-18</name>
    <dbReference type="NCBI Taxonomy" id="1437425"/>
    <lineage>
        <taxon>Bacteria</taxon>
        <taxon>Pseudomonadati</taxon>
        <taxon>Chlamydiota</taxon>
        <taxon>Chlamydiia</taxon>
        <taxon>Parachlamydiales</taxon>
        <taxon>Candidatus Criblamydiaceae</taxon>
        <taxon>Candidatus Criblamydia</taxon>
    </lineage>
</organism>
<gene>
    <name evidence="2" type="ORF">CSEC_0699</name>
</gene>
<proteinExistence type="predicted"/>
<reference evidence="2" key="1">
    <citation type="submission" date="2013-12" db="EMBL/GenBank/DDBJ databases">
        <authorList>
            <person name="Linke B."/>
        </authorList>
    </citation>
    <scope>NUCLEOTIDE SEQUENCE [LARGE SCALE GENOMIC DNA]</scope>
    <source>
        <strain evidence="2">CRIB-18</strain>
    </source>
</reference>
<sequence>MNCDPLSSRLILKNHQELLEKNFEPSNIDKLSETATLPSAEENSLEERFISDLKSKKKIDDQLFLIKDPDFDLPKINKATLNDAIDFLFEPRYAILKGNGFRVSYNLFELYCYLKSRKNIVNLELVGSKLFELLKKHYLPELFFALKIDNFELMHLIQNLSPPNDSDIRIHLPTLSTEEGLEECISEVDQFFSEKFTLLTFREGDFFTPSAYISTVKDKKVGCYDKRNKEYNDNRYATLTIQGLELLLVQELQNQSLFIRDALRLNLEPLVEAIIEYGINNIHVLKSDIECGKKTISIYPESDYEYLPQVVFDRIIKVIRADKKKYRTESPSRAKAPRNRINEAGLPTALILQLRGGIVLDEDLMEGLLDIFIERSVSYRGMLEAPSFLLKKSLNNHLEGSSLEAFTLALYGCYTLKSKEVQASLWDQMRVLFEEDETPFVKLIDSLVQSQVDFQEIMALIQAKAFLAYFGENKKPNFSVEIPQFREPAILKINLGKDCFFQMALNPMEAFRALKASSHPKLNKLLESFLIPKANLKKTKLVLDEIELLKIADGIKIKSSLLALELKLIALIQSNNEKAFDLLLEDWPVILNNIRLKNAIELLKLTKTHHIILEEYFKHNKETFLDPAINFSFALVSSKDDFYTQRGFALFQSQTANGSVKHSFIKTIAPLRPDLAMDTLLGMRYISKNTQLLSSWALICKSCQTRSEIFRLTDLPKLLQGIFKIFPEGTKLFKASKEELELIIWLFNELKEEESLKALEEILIAENFKKEALCDLASFWIDRLNKAMQNSSLKEKLPAIYKKLKPLKIFTDSETLASYQEALLNLSLELNGDISLLKETIEEPFEKNLIPKAANKLHELLGKKCPLIIESKDFEGASALIALFLATQVPLLEESKTLLISLFDLLLDSKGLKFAQDFLFNLKFKSFFQDVEDLLKKRLTFLDLAMQEALLPSQEKETERPLKTSDNFKDTLLKILQRSLDYIETKETPISFIKAFFPLLIKFFKTHDLSKRPSLKKGINASTSKFFQAYASVKPINEIIDLVELMSFQSKINRLSWLVATLDELLKHAPLCVDPVLFHLGSKVLEKDPTLEEVQSLLKLVSDRDTLPIDLMAQLIEKMSAFKDTDLNLLAFDHLMALESNEWMGSQEARKKCWLSCLENAKILDKRIIWFFENASRFQEVFGEFLLESNFKFFKVLLCRINEVITKEELSSHLETIELFLQPFIDCEEETHKKEIDTLILLGYRILASSPKEDCLEKISNKVISCLDQDYLLDLVEEIICPLVLSILLKFDPFLEKPSKKRTPIRWNNVSEFHIASFARFIEEGSDPKYAHPFTIEGFKNHTILFNVLLKFVNNKCSRTKVILPLIKLLGSQRHEKLVEKAFPLFERVLKKPIPKNEAQLFVDSCLPFLENVIYHQFRGLFSAKLLPFLNDMKMKPFFSNSNYPQLIYTFIEKTLKLTPPIFYSTLIHELEGILKLIEDNLEGLKCNSFEQNKAIKLAVRIIYKIEISKKNPSPKILEDFFDKIYNYYANHPSFPKSERKIRSQLNPYIYAFYEKLLNHFSKIEKKNEFFTKMMDDWFKKFSEESRKRVVGFDAKEIESLDKKYYKYLKKRYTLRERVSRFWIYIFSNYALATCGSLIINYSFNPFFMLAQLNNANPICFRVSSATTLFSILCNNARNIIPFGGKARIAIFDELCFRVGLQEMLLKRYPKKVLQKYKPSLLPLVDARVVRVNRVLISALIYTLSHTQPQNEDVNCALVYKVGHFAFGVFLGLIQEHVPNDICPGLSMAFHVGFA</sequence>
<keyword evidence="1" id="KW-0812">Transmembrane</keyword>
<evidence type="ECO:0000313" key="3">
    <source>
        <dbReference type="Proteomes" id="UP000031552"/>
    </source>
</evidence>
<dbReference type="Proteomes" id="UP000031552">
    <property type="component" value="Unassembled WGS sequence"/>
</dbReference>
<evidence type="ECO:0000313" key="2">
    <source>
        <dbReference type="EMBL" id="CDR33531.1"/>
    </source>
</evidence>
<evidence type="ECO:0000256" key="1">
    <source>
        <dbReference type="SAM" id="Phobius"/>
    </source>
</evidence>
<dbReference type="EMBL" id="CCEJ010000003">
    <property type="protein sequence ID" value="CDR33531.1"/>
    <property type="molecule type" value="Genomic_DNA"/>
</dbReference>
<comment type="caution">
    <text evidence="2">The sequence shown here is derived from an EMBL/GenBank/DDBJ whole genome shotgun (WGS) entry which is preliminary data.</text>
</comment>
<feature type="transmembrane region" description="Helical" evidence="1">
    <location>
        <begin position="1622"/>
        <end position="1644"/>
    </location>
</feature>
<keyword evidence="1" id="KW-1133">Transmembrane helix</keyword>
<keyword evidence="1" id="KW-0472">Membrane</keyword>
<reference evidence="2" key="2">
    <citation type="submission" date="2014-09" db="EMBL/GenBank/DDBJ databases">
        <title>Criblamydia sequanensis harbors a mega-plasmid encoding arsenite resistance.</title>
        <authorList>
            <person name="Bertelli C."/>
            <person name="Goesmann A."/>
            <person name="Greub G."/>
        </authorList>
    </citation>
    <scope>NUCLEOTIDE SEQUENCE [LARGE SCALE GENOMIC DNA]</scope>
    <source>
        <strain evidence="2">CRIB-18</strain>
    </source>
</reference>
<keyword evidence="3" id="KW-1185">Reference proteome</keyword>
<dbReference type="RefSeq" id="WP_041017003.1">
    <property type="nucleotide sequence ID" value="NZ_CCEJ010000003.1"/>
</dbReference>
<accession>A0A090CYK5</accession>
<protein>
    <submittedName>
        <fullName evidence="2">Membrane protein</fullName>
    </submittedName>
</protein>
<dbReference type="STRING" id="1437425.CSEC_0699"/>